<evidence type="ECO:0000259" key="6">
    <source>
        <dbReference type="Pfam" id="PF00389"/>
    </source>
</evidence>
<dbReference type="FunFam" id="3.40.50.720:FF:000041">
    <property type="entry name" value="D-3-phosphoglycerate dehydrogenase"/>
    <property type="match status" value="1"/>
</dbReference>
<dbReference type="Proteomes" id="UP000310263">
    <property type="component" value="Unassembled WGS sequence"/>
</dbReference>
<dbReference type="InterPro" id="IPR006140">
    <property type="entry name" value="D-isomer_DH_NAD-bd"/>
</dbReference>
<dbReference type="GO" id="GO:0004617">
    <property type="term" value="F:phosphoglycerate dehydrogenase activity"/>
    <property type="evidence" value="ECO:0007669"/>
    <property type="project" value="UniProtKB-ARBA"/>
</dbReference>
<comment type="similarity">
    <text evidence="1 5">Belongs to the D-isomer specific 2-hydroxyacid dehydrogenase family.</text>
</comment>
<evidence type="ECO:0000313" key="9">
    <source>
        <dbReference type="Proteomes" id="UP000310263"/>
    </source>
</evidence>
<feature type="domain" description="D-isomer specific 2-hydroxyacid dehydrogenase catalytic" evidence="6">
    <location>
        <begin position="28"/>
        <end position="324"/>
    </location>
</feature>
<protein>
    <submittedName>
        <fullName evidence="8">Phosphoglycerate dehydrogenase</fullName>
    </submittedName>
</protein>
<dbReference type="InterPro" id="IPR029752">
    <property type="entry name" value="D-isomer_DH_CS1"/>
</dbReference>
<dbReference type="Pfam" id="PF02826">
    <property type="entry name" value="2-Hacid_dh_C"/>
    <property type="match status" value="1"/>
</dbReference>
<dbReference type="Gene3D" id="3.40.50.720">
    <property type="entry name" value="NAD(P)-binding Rossmann-like Domain"/>
    <property type="match status" value="2"/>
</dbReference>
<dbReference type="PROSITE" id="PS00670">
    <property type="entry name" value="D_2_HYDROXYACID_DH_2"/>
    <property type="match status" value="1"/>
</dbReference>
<dbReference type="SUPFAM" id="SSF52283">
    <property type="entry name" value="Formate/glycerate dehydrogenase catalytic domain-like"/>
    <property type="match status" value="1"/>
</dbReference>
<evidence type="ECO:0000256" key="3">
    <source>
        <dbReference type="ARBA" id="ARBA00023002"/>
    </source>
</evidence>
<keyword evidence="9" id="KW-1185">Reference proteome</keyword>
<keyword evidence="2" id="KW-0028">Amino-acid biosynthesis</keyword>
<keyword evidence="3 5" id="KW-0560">Oxidoreductase</keyword>
<accession>A0A4S2F2W8</accession>
<dbReference type="InterPro" id="IPR050857">
    <property type="entry name" value="D-2-hydroxyacid_DH"/>
</dbReference>
<dbReference type="EMBL" id="SRYE01000001">
    <property type="protein sequence ID" value="TGY63306.1"/>
    <property type="molecule type" value="Genomic_DNA"/>
</dbReference>
<evidence type="ECO:0000256" key="5">
    <source>
        <dbReference type="RuleBase" id="RU003719"/>
    </source>
</evidence>
<dbReference type="GO" id="GO:0006564">
    <property type="term" value="P:L-serine biosynthetic process"/>
    <property type="evidence" value="ECO:0007669"/>
    <property type="project" value="UniProtKB-ARBA"/>
</dbReference>
<organism evidence="8 9">
    <name type="scientific">Muricaecibacterium torontonense</name>
    <dbReference type="NCBI Taxonomy" id="3032871"/>
    <lineage>
        <taxon>Bacteria</taxon>
        <taxon>Bacillati</taxon>
        <taxon>Actinomycetota</taxon>
        <taxon>Coriobacteriia</taxon>
        <taxon>Coriobacteriales</taxon>
        <taxon>Atopobiaceae</taxon>
        <taxon>Muricaecibacterium</taxon>
    </lineage>
</organism>
<dbReference type="InterPro" id="IPR036291">
    <property type="entry name" value="NAD(P)-bd_dom_sf"/>
</dbReference>
<evidence type="ECO:0000256" key="2">
    <source>
        <dbReference type="ARBA" id="ARBA00022605"/>
    </source>
</evidence>
<reference evidence="8 9" key="1">
    <citation type="submission" date="2019-04" db="EMBL/GenBank/DDBJ databases">
        <title>Microbes associate with the intestines of laboratory mice.</title>
        <authorList>
            <person name="Navarre W."/>
            <person name="Wong E."/>
            <person name="Huang K."/>
            <person name="Tropini C."/>
            <person name="Ng K."/>
            <person name="Yu B."/>
        </authorList>
    </citation>
    <scope>NUCLEOTIDE SEQUENCE [LARGE SCALE GENOMIC DNA]</scope>
    <source>
        <strain evidence="8 9">NM07_P-09</strain>
    </source>
</reference>
<dbReference type="PANTHER" id="PTHR42789:SF1">
    <property type="entry name" value="D-ISOMER SPECIFIC 2-HYDROXYACID DEHYDROGENASE FAMILY PROTEIN (AFU_ORTHOLOGUE AFUA_6G10090)"/>
    <property type="match status" value="1"/>
</dbReference>
<evidence type="ECO:0000256" key="1">
    <source>
        <dbReference type="ARBA" id="ARBA00005854"/>
    </source>
</evidence>
<dbReference type="AlphaFoldDB" id="A0A4S2F2W8"/>
<name>A0A4S2F2W8_9ACTN</name>
<dbReference type="InterPro" id="IPR029753">
    <property type="entry name" value="D-isomer_DH_CS"/>
</dbReference>
<comment type="caution">
    <text evidence="8">The sequence shown here is derived from an EMBL/GenBank/DDBJ whole genome shotgun (WGS) entry which is preliminary data.</text>
</comment>
<dbReference type="PANTHER" id="PTHR42789">
    <property type="entry name" value="D-ISOMER SPECIFIC 2-HYDROXYACID DEHYDROGENASE FAMILY PROTEIN (AFU_ORTHOLOGUE AFUA_6G10090)"/>
    <property type="match status" value="1"/>
</dbReference>
<gene>
    <name evidence="8" type="ORF">E5334_02055</name>
</gene>
<dbReference type="OrthoDB" id="9793626at2"/>
<feature type="domain" description="D-isomer specific 2-hydroxyacid dehydrogenase NAD-binding" evidence="7">
    <location>
        <begin position="122"/>
        <end position="293"/>
    </location>
</feature>
<dbReference type="GO" id="GO:0047545">
    <property type="term" value="F:(S)-2-hydroxyglutarate dehydrogenase activity"/>
    <property type="evidence" value="ECO:0007669"/>
    <property type="project" value="UniProtKB-ARBA"/>
</dbReference>
<dbReference type="InterPro" id="IPR006139">
    <property type="entry name" value="D-isomer_2_OHA_DH_cat_dom"/>
</dbReference>
<dbReference type="PROSITE" id="PS00065">
    <property type="entry name" value="D_2_HYDROXYACID_DH_1"/>
    <property type="match status" value="1"/>
</dbReference>
<dbReference type="GO" id="GO:0051287">
    <property type="term" value="F:NAD binding"/>
    <property type="evidence" value="ECO:0007669"/>
    <property type="project" value="InterPro"/>
</dbReference>
<dbReference type="CDD" id="cd12172">
    <property type="entry name" value="PGDH_like_2"/>
    <property type="match status" value="1"/>
</dbReference>
<evidence type="ECO:0000259" key="7">
    <source>
        <dbReference type="Pfam" id="PF02826"/>
    </source>
</evidence>
<sequence length="345" mass="37704">MVGAIVSRTSKWVVASSAVTFGRFAEGPVRRLEEAGCEVRLNPYGRPLTKGEMVEFAGDARAIILGNDPLPASVIKRLRKLRIIARYGVGFDGVDLAEARARNIQVTYAPATNREETADFTMGLILDLERHISQMIISTRSGGWDKIAGTSLYGKTIGIVGVGQIGSAVARRAMGFGMDILGYDIVQRNEPTIYGVIYTTLNDLLRRSDVVTIHTPLNDGTRNLIGARELRMMKDSAILINTARAGIVRHDALNKALLEGRLRGFATDVFDREPPIHQPYYDYENVLVTPHVAGNTYESSERMGNVVVDNILAVKDGVEPPDPVTSQLLYESAVSMGLNTGDMLL</sequence>
<evidence type="ECO:0000313" key="8">
    <source>
        <dbReference type="EMBL" id="TGY63306.1"/>
    </source>
</evidence>
<proteinExistence type="inferred from homology"/>
<evidence type="ECO:0000256" key="4">
    <source>
        <dbReference type="ARBA" id="ARBA00023027"/>
    </source>
</evidence>
<dbReference type="Pfam" id="PF00389">
    <property type="entry name" value="2-Hacid_dh"/>
    <property type="match status" value="1"/>
</dbReference>
<keyword evidence="4" id="KW-0520">NAD</keyword>
<dbReference type="SUPFAM" id="SSF51735">
    <property type="entry name" value="NAD(P)-binding Rossmann-fold domains"/>
    <property type="match status" value="1"/>
</dbReference>